<feature type="transmembrane region" description="Helical" evidence="1">
    <location>
        <begin position="205"/>
        <end position="226"/>
    </location>
</feature>
<dbReference type="PANTHER" id="PTHR20992">
    <property type="entry name" value="AT15442P-RELATED"/>
    <property type="match status" value="1"/>
</dbReference>
<dbReference type="PANTHER" id="PTHR20992:SF9">
    <property type="entry name" value="AT15442P-RELATED"/>
    <property type="match status" value="1"/>
</dbReference>
<sequence length="466" mass="50444">MSLTEPGLKPEPSTLAPHVEPPKVQHRFSLLHDKADDDVIDTSIRAGVELSGATPWILMFAILVASIGLNTNSTAVIIGAMLISPLMGPIVGIGYGIGIFDFPLIRRSLLNLGIAAGISLATSTLYFLLTPLQEAQSELLARTTPTLWDVLIALAGGLAGIIGITRREKSNVIPGVAIATALMPPLCTAGYGLANGDWTMFGGAFYLFSINCVFIAASTVIVIEYLRLPHRKFVDPRVERRVKRTLIAVVTLTALPSIYLAIQLVDNEVFDSRARQFVRQEFHGAQTHVVDTNLSALERKIELTLVGARMPAEAIATIEKRLAGAGLAGAQLVVHQAEDSRVDVTSLKADILAEIFRDTQNGLRERDATIAELREQLARRAAWDKTATDIAAELTAQYPDCTDVLVGNVVVTAAEDGSAQQVPILSARCKRALKPEELQRAQEWLKARTKSPGARLMLVTPTRGRR</sequence>
<gene>
    <name evidence="2" type="ORF">ACFOPH_06735</name>
</gene>
<reference evidence="3" key="1">
    <citation type="journal article" date="2019" name="Int. J. Syst. Evol. Microbiol.">
        <title>The Global Catalogue of Microorganisms (GCM) 10K type strain sequencing project: providing services to taxonomists for standard genome sequencing and annotation.</title>
        <authorList>
            <consortium name="The Broad Institute Genomics Platform"/>
            <consortium name="The Broad Institute Genome Sequencing Center for Infectious Disease"/>
            <person name="Wu L."/>
            <person name="Ma J."/>
        </authorList>
    </citation>
    <scope>NUCLEOTIDE SEQUENCE [LARGE SCALE GENOMIC DNA]</scope>
    <source>
        <strain evidence="3">CCM 7480</strain>
    </source>
</reference>
<keyword evidence="1" id="KW-1133">Transmembrane helix</keyword>
<dbReference type="InterPro" id="IPR005240">
    <property type="entry name" value="DUF389"/>
</dbReference>
<feature type="transmembrane region" description="Helical" evidence="1">
    <location>
        <begin position="50"/>
        <end position="69"/>
    </location>
</feature>
<dbReference type="NCBIfam" id="TIGR00341">
    <property type="entry name" value="TIGR00341 family protein"/>
    <property type="match status" value="1"/>
</dbReference>
<evidence type="ECO:0000313" key="3">
    <source>
        <dbReference type="Proteomes" id="UP001595665"/>
    </source>
</evidence>
<feature type="transmembrane region" description="Helical" evidence="1">
    <location>
        <begin position="172"/>
        <end position="193"/>
    </location>
</feature>
<feature type="transmembrane region" description="Helical" evidence="1">
    <location>
        <begin position="109"/>
        <end position="127"/>
    </location>
</feature>
<feature type="transmembrane region" description="Helical" evidence="1">
    <location>
        <begin position="147"/>
        <end position="165"/>
    </location>
</feature>
<evidence type="ECO:0000313" key="2">
    <source>
        <dbReference type="EMBL" id="MFC3457942.1"/>
    </source>
</evidence>
<accession>A0ABV7PJV0</accession>
<comment type="caution">
    <text evidence="2">The sequence shown here is derived from an EMBL/GenBank/DDBJ whole genome shotgun (WGS) entry which is preliminary data.</text>
</comment>
<keyword evidence="1" id="KW-0472">Membrane</keyword>
<feature type="transmembrane region" description="Helical" evidence="1">
    <location>
        <begin position="75"/>
        <end position="97"/>
    </location>
</feature>
<keyword evidence="1" id="KW-0812">Transmembrane</keyword>
<dbReference type="Proteomes" id="UP001595665">
    <property type="component" value="Unassembled WGS sequence"/>
</dbReference>
<evidence type="ECO:0000256" key="1">
    <source>
        <dbReference type="SAM" id="Phobius"/>
    </source>
</evidence>
<proteinExistence type="predicted"/>
<organism evidence="2 3">
    <name type="scientific">Massilia haematophila</name>
    <dbReference type="NCBI Taxonomy" id="457923"/>
    <lineage>
        <taxon>Bacteria</taxon>
        <taxon>Pseudomonadati</taxon>
        <taxon>Pseudomonadota</taxon>
        <taxon>Betaproteobacteria</taxon>
        <taxon>Burkholderiales</taxon>
        <taxon>Oxalobacteraceae</taxon>
        <taxon>Telluria group</taxon>
        <taxon>Massilia</taxon>
    </lineage>
</organism>
<protein>
    <submittedName>
        <fullName evidence="2">TIGR00341 family protein</fullName>
    </submittedName>
</protein>
<dbReference type="EMBL" id="JBHRVV010000001">
    <property type="protein sequence ID" value="MFC3457942.1"/>
    <property type="molecule type" value="Genomic_DNA"/>
</dbReference>
<dbReference type="Pfam" id="PF04087">
    <property type="entry name" value="DUF389"/>
    <property type="match status" value="1"/>
</dbReference>
<dbReference type="RefSeq" id="WP_312550379.1">
    <property type="nucleotide sequence ID" value="NZ_JBHRVV010000001.1"/>
</dbReference>
<feature type="transmembrane region" description="Helical" evidence="1">
    <location>
        <begin position="246"/>
        <end position="265"/>
    </location>
</feature>
<keyword evidence="3" id="KW-1185">Reference proteome</keyword>
<name>A0ABV7PJV0_9BURK</name>